<dbReference type="EMBL" id="SNWP01000010">
    <property type="protein sequence ID" value="TDO28671.1"/>
    <property type="molecule type" value="Genomic_DNA"/>
</dbReference>
<sequence>MKFFSTALAGLFIIGLTLTGCKSLSFTQKTLPAEIPVQDFSKSIVVIDAGDVYTPGLAITKKREAVVTSIKNSYFSNLPDILRKDLQISAFRDTILTDDEKKRLLQNDDAVRLKLATKYGANIFIILQNYEGGFSQDDIVRTKNSDGSTDKTAYYSVFFNTDITVIQGDQLYRKRITASREHSKRSVLSGLLARGPGYEANKKDILAMANRNAANLSGLFRERRGMMNGRGEFIEKGDGF</sequence>
<reference evidence="1 2" key="1">
    <citation type="submission" date="2019-03" db="EMBL/GenBank/DDBJ databases">
        <title>Genomic Encyclopedia of Archaeal and Bacterial Type Strains, Phase II (KMG-II): from individual species to whole genera.</title>
        <authorList>
            <person name="Goeker M."/>
        </authorList>
    </citation>
    <scope>NUCLEOTIDE SEQUENCE [LARGE SCALE GENOMIC DNA]</scope>
    <source>
        <strain evidence="1 2">DSM 28323</strain>
    </source>
</reference>
<name>A0A4R6J1N9_9BACT</name>
<proteinExistence type="predicted"/>
<dbReference type="Proteomes" id="UP000295741">
    <property type="component" value="Unassembled WGS sequence"/>
</dbReference>
<dbReference type="RefSeq" id="WP_133473300.1">
    <property type="nucleotide sequence ID" value="NZ_SNWP01000010.1"/>
</dbReference>
<evidence type="ECO:0000313" key="1">
    <source>
        <dbReference type="EMBL" id="TDO28671.1"/>
    </source>
</evidence>
<keyword evidence="2" id="KW-1185">Reference proteome</keyword>
<protein>
    <recommendedName>
        <fullName evidence="3">Lipoprotein</fullName>
    </recommendedName>
</protein>
<dbReference type="AlphaFoldDB" id="A0A4R6J1N9"/>
<evidence type="ECO:0008006" key="3">
    <source>
        <dbReference type="Google" id="ProtNLM"/>
    </source>
</evidence>
<dbReference type="PROSITE" id="PS51257">
    <property type="entry name" value="PROKAR_LIPOPROTEIN"/>
    <property type="match status" value="1"/>
</dbReference>
<organism evidence="1 2">
    <name type="scientific">Sediminibacterium goheungense</name>
    <dbReference type="NCBI Taxonomy" id="1086393"/>
    <lineage>
        <taxon>Bacteria</taxon>
        <taxon>Pseudomonadati</taxon>
        <taxon>Bacteroidota</taxon>
        <taxon>Chitinophagia</taxon>
        <taxon>Chitinophagales</taxon>
        <taxon>Chitinophagaceae</taxon>
        <taxon>Sediminibacterium</taxon>
    </lineage>
</organism>
<evidence type="ECO:0000313" key="2">
    <source>
        <dbReference type="Proteomes" id="UP000295741"/>
    </source>
</evidence>
<comment type="caution">
    <text evidence="1">The sequence shown here is derived from an EMBL/GenBank/DDBJ whole genome shotgun (WGS) entry which is preliminary data.</text>
</comment>
<gene>
    <name evidence="1" type="ORF">BC659_0749</name>
</gene>
<dbReference type="OrthoDB" id="788968at2"/>
<accession>A0A4R6J1N9</accession>